<sequence length="1049" mass="115799">MSQLINGTVPPPKQIRFVNNQGQPPSKRRRINAACLTCRKRKTRCAGEKPVCSTCSKNGHTCLGYNDLVERTVKKEDGGDSTIARGARENGMSDPKHDQGEEYMVVDEDEEEEGDDRRHSKAAAGAMRAGFVNQDAPSRRDSRESASSHTVSANQQQHHHGNDWDHETKSQGSAKTMRVSVFGQTASYSEDGRSSNNRSPVQHHTETRRMPYFRYFGPTAIVPGYKAMVVNVSVPRDRRKSRGSFSATSPGSLFGHGHAYNHQPHPDTVFESLEETPVYDVNDSAPTHPLIITLVKTFFLHLGCNYPFLREQRFLRLVKEKRAEPILVDAMCALAARFSDMPIFTNDNDGKTVRSEYGHVFAQRAKAATVDTFPCPSVAAVQACLLMAYEGFGANQDSALWMYLGLAIRMAVDLGLQKMVGIKYQGERNPWYTRTWSRRSSEGPDESDSKQNEEDHISAEEQQEVEQERTDTFWAVFVLDRVISSGTGRPVTFRDDDFELALPQPTIDPVSGWPAPFPAFIQIIHLYGRVSDVLNNIRNAADLTDEKLARLSQMESDLTKIYQKLDPRLHFNAQNFQRYASKGQGTTFILLHFWFHALIIVLHQPTLLTPFGSRPIRLLPNSRELSVSSAKTIADILAFAELIDPKSFIGNPFTSQPMYIAACAFLMESITNASNPPSRAPSPPPEEHRSEPQRPPSTKPGQGNDSKSAQHLLLATAAEENYKRCYKSLQQLQQYWGGVGYILTALDQKSKGIWDCETFTSEEYESTRLPRQRSYSRLARFDHPQSPVPAIGVSLTGTTNSPNSSLTRLYQNPSVPVSAATPPGNMIYDPIRASLPEPPSMFPPAYPQPNVSAVRYQVHPSKANRPSNSSAPGPSAKSGLKYEALPPDDADGNSPVSESKLHMLANMPQHHPSYTPSSQHSSAYESPMGHSGSPSSLTDAGMGSHHSSHQQQPSHNGYSNGLHSHAANGGQNLYQADFAQSGLVSGSYPYLGINPAQDYTFDSQDFSLDALGSLGLPTEMMPPWLEILPNDVLGFLGGGMAGANQGHMP</sequence>
<comment type="caution">
    <text evidence="5">The sequence shown here is derived from an EMBL/GenBank/DDBJ whole genome shotgun (WGS) entry which is preliminary data.</text>
</comment>
<dbReference type="Proteomes" id="UP001301769">
    <property type="component" value="Unassembled WGS sequence"/>
</dbReference>
<dbReference type="SMART" id="SM00906">
    <property type="entry name" value="Fungal_trans"/>
    <property type="match status" value="1"/>
</dbReference>
<dbReference type="GO" id="GO:0000981">
    <property type="term" value="F:DNA-binding transcription factor activity, RNA polymerase II-specific"/>
    <property type="evidence" value="ECO:0007669"/>
    <property type="project" value="InterPro"/>
</dbReference>
<reference evidence="5" key="1">
    <citation type="journal article" date="2023" name="Mol. Phylogenet. Evol.">
        <title>Genome-scale phylogeny and comparative genomics of the fungal order Sordariales.</title>
        <authorList>
            <person name="Hensen N."/>
            <person name="Bonometti L."/>
            <person name="Westerberg I."/>
            <person name="Brannstrom I.O."/>
            <person name="Guillou S."/>
            <person name="Cros-Aarteil S."/>
            <person name="Calhoun S."/>
            <person name="Haridas S."/>
            <person name="Kuo A."/>
            <person name="Mondo S."/>
            <person name="Pangilinan J."/>
            <person name="Riley R."/>
            <person name="LaButti K."/>
            <person name="Andreopoulos B."/>
            <person name="Lipzen A."/>
            <person name="Chen C."/>
            <person name="Yan M."/>
            <person name="Daum C."/>
            <person name="Ng V."/>
            <person name="Clum A."/>
            <person name="Steindorff A."/>
            <person name="Ohm R.A."/>
            <person name="Martin F."/>
            <person name="Silar P."/>
            <person name="Natvig D.O."/>
            <person name="Lalanne C."/>
            <person name="Gautier V."/>
            <person name="Ament-Velasquez S.L."/>
            <person name="Kruys A."/>
            <person name="Hutchinson M.I."/>
            <person name="Powell A.J."/>
            <person name="Barry K."/>
            <person name="Miller A.N."/>
            <person name="Grigoriev I.V."/>
            <person name="Debuchy R."/>
            <person name="Gladieux P."/>
            <person name="Hiltunen Thoren M."/>
            <person name="Johannesson H."/>
        </authorList>
    </citation>
    <scope>NUCLEOTIDE SEQUENCE</scope>
    <source>
        <strain evidence="5">PSN293</strain>
    </source>
</reference>
<feature type="region of interest" description="Disordered" evidence="3">
    <location>
        <begin position="789"/>
        <end position="823"/>
    </location>
</feature>
<feature type="compositionally biased region" description="Acidic residues" evidence="3">
    <location>
        <begin position="104"/>
        <end position="114"/>
    </location>
</feature>
<dbReference type="PANTHER" id="PTHR47783:SF1">
    <property type="entry name" value="ZN(II)2CYS6 TRANSCRIPTION FACTOR (EUROFUNG)"/>
    <property type="match status" value="1"/>
</dbReference>
<dbReference type="InterPro" id="IPR007219">
    <property type="entry name" value="XnlR_reg_dom"/>
</dbReference>
<feature type="region of interest" description="Disordered" evidence="3">
    <location>
        <begin position="673"/>
        <end position="707"/>
    </location>
</feature>
<dbReference type="PROSITE" id="PS50048">
    <property type="entry name" value="ZN2_CY6_FUNGAL_2"/>
    <property type="match status" value="1"/>
</dbReference>
<organism evidence="5 6">
    <name type="scientific">Rhypophila decipiens</name>
    <dbReference type="NCBI Taxonomy" id="261697"/>
    <lineage>
        <taxon>Eukaryota</taxon>
        <taxon>Fungi</taxon>
        <taxon>Dikarya</taxon>
        <taxon>Ascomycota</taxon>
        <taxon>Pezizomycotina</taxon>
        <taxon>Sordariomycetes</taxon>
        <taxon>Sordariomycetidae</taxon>
        <taxon>Sordariales</taxon>
        <taxon>Naviculisporaceae</taxon>
        <taxon>Rhypophila</taxon>
    </lineage>
</organism>
<dbReference type="GO" id="GO:0008270">
    <property type="term" value="F:zinc ion binding"/>
    <property type="evidence" value="ECO:0007669"/>
    <property type="project" value="InterPro"/>
</dbReference>
<evidence type="ECO:0000313" key="6">
    <source>
        <dbReference type="Proteomes" id="UP001301769"/>
    </source>
</evidence>
<feature type="compositionally biased region" description="Polar residues" evidence="3">
    <location>
        <begin position="147"/>
        <end position="156"/>
    </location>
</feature>
<feature type="compositionally biased region" description="Basic and acidic residues" evidence="3">
    <location>
        <begin position="439"/>
        <end position="459"/>
    </location>
</feature>
<evidence type="ECO:0000256" key="1">
    <source>
        <dbReference type="ARBA" id="ARBA00022723"/>
    </source>
</evidence>
<feature type="region of interest" description="Disordered" evidence="3">
    <location>
        <begin position="435"/>
        <end position="468"/>
    </location>
</feature>
<feature type="compositionally biased region" description="Polar residues" evidence="3">
    <location>
        <begin position="186"/>
        <end position="202"/>
    </location>
</feature>
<dbReference type="CDD" id="cd00067">
    <property type="entry name" value="GAL4"/>
    <property type="match status" value="1"/>
</dbReference>
<feature type="region of interest" description="Disordered" evidence="3">
    <location>
        <begin position="186"/>
        <end position="206"/>
    </location>
</feature>
<dbReference type="PANTHER" id="PTHR47783">
    <property type="entry name" value="ZN(II)2CYS6 TRANSCRIPTION FACTOR (EUROFUNG)-RELATED"/>
    <property type="match status" value="1"/>
</dbReference>
<dbReference type="GO" id="GO:0003677">
    <property type="term" value="F:DNA binding"/>
    <property type="evidence" value="ECO:0007669"/>
    <property type="project" value="InterPro"/>
</dbReference>
<evidence type="ECO:0000256" key="3">
    <source>
        <dbReference type="SAM" id="MobiDB-lite"/>
    </source>
</evidence>
<reference evidence="5" key="2">
    <citation type="submission" date="2023-05" db="EMBL/GenBank/DDBJ databases">
        <authorList>
            <consortium name="Lawrence Berkeley National Laboratory"/>
            <person name="Steindorff A."/>
            <person name="Hensen N."/>
            <person name="Bonometti L."/>
            <person name="Westerberg I."/>
            <person name="Brannstrom I.O."/>
            <person name="Guillou S."/>
            <person name="Cros-Aarteil S."/>
            <person name="Calhoun S."/>
            <person name="Haridas S."/>
            <person name="Kuo A."/>
            <person name="Mondo S."/>
            <person name="Pangilinan J."/>
            <person name="Riley R."/>
            <person name="Labutti K."/>
            <person name="Andreopoulos B."/>
            <person name="Lipzen A."/>
            <person name="Chen C."/>
            <person name="Yanf M."/>
            <person name="Daum C."/>
            <person name="Ng V."/>
            <person name="Clum A."/>
            <person name="Ohm R."/>
            <person name="Martin F."/>
            <person name="Silar P."/>
            <person name="Natvig D."/>
            <person name="Lalanne C."/>
            <person name="Gautier V."/>
            <person name="Ament-Velasquez S.L."/>
            <person name="Kruys A."/>
            <person name="Hutchinson M.I."/>
            <person name="Powell A.J."/>
            <person name="Barry K."/>
            <person name="Miller A.N."/>
            <person name="Grigoriev I.V."/>
            <person name="Debuchy R."/>
            <person name="Gladieux P."/>
            <person name="Thoren M.H."/>
            <person name="Johannesson H."/>
        </authorList>
    </citation>
    <scope>NUCLEOTIDE SEQUENCE</scope>
    <source>
        <strain evidence="5">PSN293</strain>
    </source>
</reference>
<dbReference type="Pfam" id="PF00172">
    <property type="entry name" value="Zn_clus"/>
    <property type="match status" value="1"/>
</dbReference>
<dbReference type="Pfam" id="PF04082">
    <property type="entry name" value="Fungal_trans"/>
    <property type="match status" value="1"/>
</dbReference>
<protein>
    <submittedName>
        <fullName evidence="5">Fungal-specific transcription factor domain-containing protein</fullName>
    </submittedName>
</protein>
<feature type="region of interest" description="Disordered" evidence="3">
    <location>
        <begin position="860"/>
        <end position="966"/>
    </location>
</feature>
<accession>A0AAN7BAP0</accession>
<keyword evidence="2" id="KW-0539">Nucleus</keyword>
<dbReference type="PROSITE" id="PS00463">
    <property type="entry name" value="ZN2_CY6_FUNGAL_1"/>
    <property type="match status" value="1"/>
</dbReference>
<dbReference type="CDD" id="cd12148">
    <property type="entry name" value="fungal_TF_MHR"/>
    <property type="match status" value="1"/>
</dbReference>
<feature type="compositionally biased region" description="Polar residues" evidence="3">
    <location>
        <begin position="795"/>
        <end position="815"/>
    </location>
</feature>
<feature type="domain" description="Zn(2)-C6 fungal-type" evidence="4">
    <location>
        <begin position="34"/>
        <end position="62"/>
    </location>
</feature>
<feature type="compositionally biased region" description="Basic and acidic residues" evidence="3">
    <location>
        <begin position="160"/>
        <end position="169"/>
    </location>
</feature>
<feature type="region of interest" description="Disordered" evidence="3">
    <location>
        <begin position="76"/>
        <end position="174"/>
    </location>
</feature>
<dbReference type="InterPro" id="IPR001138">
    <property type="entry name" value="Zn2Cys6_DnaBD"/>
</dbReference>
<keyword evidence="6" id="KW-1185">Reference proteome</keyword>
<proteinExistence type="predicted"/>
<keyword evidence="1" id="KW-0479">Metal-binding</keyword>
<feature type="compositionally biased region" description="Polar residues" evidence="3">
    <location>
        <begin position="912"/>
        <end position="924"/>
    </location>
</feature>
<dbReference type="EMBL" id="MU858070">
    <property type="protein sequence ID" value="KAK4216277.1"/>
    <property type="molecule type" value="Genomic_DNA"/>
</dbReference>
<evidence type="ECO:0000256" key="2">
    <source>
        <dbReference type="ARBA" id="ARBA00023242"/>
    </source>
</evidence>
<dbReference type="GO" id="GO:0006351">
    <property type="term" value="P:DNA-templated transcription"/>
    <property type="evidence" value="ECO:0007669"/>
    <property type="project" value="InterPro"/>
</dbReference>
<dbReference type="SUPFAM" id="SSF57701">
    <property type="entry name" value="Zn2/Cys6 DNA-binding domain"/>
    <property type="match status" value="1"/>
</dbReference>
<gene>
    <name evidence="5" type="ORF">QBC37DRAFT_98371</name>
</gene>
<feature type="compositionally biased region" description="Basic and acidic residues" evidence="3">
    <location>
        <begin position="137"/>
        <end position="146"/>
    </location>
</feature>
<evidence type="ECO:0000313" key="5">
    <source>
        <dbReference type="EMBL" id="KAK4216277.1"/>
    </source>
</evidence>
<dbReference type="Gene3D" id="4.10.240.10">
    <property type="entry name" value="Zn(2)-C6 fungal-type DNA-binding domain"/>
    <property type="match status" value="1"/>
</dbReference>
<dbReference type="InterPro" id="IPR036864">
    <property type="entry name" value="Zn2-C6_fun-type_DNA-bd_sf"/>
</dbReference>
<evidence type="ECO:0000259" key="4">
    <source>
        <dbReference type="PROSITE" id="PS50048"/>
    </source>
</evidence>
<name>A0AAN7BAP0_9PEZI</name>
<dbReference type="SMART" id="SM00066">
    <property type="entry name" value="GAL4"/>
    <property type="match status" value="1"/>
</dbReference>
<dbReference type="AlphaFoldDB" id="A0AAN7BAP0"/>